<evidence type="ECO:0000259" key="2">
    <source>
        <dbReference type="Pfam" id="PF07859"/>
    </source>
</evidence>
<dbReference type="Gene3D" id="3.40.50.1820">
    <property type="entry name" value="alpha/beta hydrolase"/>
    <property type="match status" value="2"/>
</dbReference>
<dbReference type="AlphaFoldDB" id="G0S232"/>
<name>G0S232_CHATD</name>
<dbReference type="GeneID" id="18255619"/>
<dbReference type="GO" id="GO:0004771">
    <property type="term" value="F:sterol ester esterase activity"/>
    <property type="evidence" value="ECO:0007669"/>
    <property type="project" value="TreeGrafter"/>
</dbReference>
<dbReference type="InterPro" id="IPR029058">
    <property type="entry name" value="AB_hydrolase_fold"/>
</dbReference>
<feature type="compositionally biased region" description="Basic and acidic residues" evidence="1">
    <location>
        <begin position="751"/>
        <end position="778"/>
    </location>
</feature>
<dbReference type="GO" id="GO:0004806">
    <property type="term" value="F:triacylglycerol lipase activity"/>
    <property type="evidence" value="ECO:0007669"/>
    <property type="project" value="TreeGrafter"/>
</dbReference>
<dbReference type="PANTHER" id="PTHR23025:SF3">
    <property type="entry name" value="HORMONE-SENSITIVE LIPASE"/>
    <property type="match status" value="1"/>
</dbReference>
<feature type="region of interest" description="Disordered" evidence="1">
    <location>
        <begin position="692"/>
        <end position="799"/>
    </location>
</feature>
<dbReference type="PANTHER" id="PTHR23025">
    <property type="entry name" value="TRIACYLGLYCEROL LIPASE"/>
    <property type="match status" value="1"/>
</dbReference>
<dbReference type="STRING" id="759272.G0S232"/>
<dbReference type="SUPFAM" id="SSF53474">
    <property type="entry name" value="alpha/beta-Hydrolases"/>
    <property type="match status" value="1"/>
</dbReference>
<dbReference type="Pfam" id="PF07859">
    <property type="entry name" value="Abhydrolase_3"/>
    <property type="match status" value="2"/>
</dbReference>
<evidence type="ECO:0000256" key="1">
    <source>
        <dbReference type="SAM" id="MobiDB-lite"/>
    </source>
</evidence>
<dbReference type="GO" id="GO:0005829">
    <property type="term" value="C:cytosol"/>
    <property type="evidence" value="ECO:0007669"/>
    <property type="project" value="TreeGrafter"/>
</dbReference>
<dbReference type="EMBL" id="GL988039">
    <property type="protein sequence ID" value="EGS23092.1"/>
    <property type="molecule type" value="Genomic_DNA"/>
</dbReference>
<feature type="domain" description="Alpha/beta hydrolase fold-3" evidence="2">
    <location>
        <begin position="223"/>
        <end position="376"/>
    </location>
</feature>
<dbReference type="GO" id="GO:0019433">
    <property type="term" value="P:triglyceride catabolic process"/>
    <property type="evidence" value="ECO:0007669"/>
    <property type="project" value="TreeGrafter"/>
</dbReference>
<dbReference type="InterPro" id="IPR013094">
    <property type="entry name" value="AB_hydrolase_3"/>
</dbReference>
<evidence type="ECO:0000313" key="3">
    <source>
        <dbReference type="EMBL" id="EGS23092.1"/>
    </source>
</evidence>
<dbReference type="Proteomes" id="UP000008066">
    <property type="component" value="Unassembled WGS sequence"/>
</dbReference>
<feature type="region of interest" description="Disordered" evidence="1">
    <location>
        <begin position="638"/>
        <end position="664"/>
    </location>
</feature>
<feature type="compositionally biased region" description="Polar residues" evidence="1">
    <location>
        <begin position="714"/>
        <end position="723"/>
    </location>
</feature>
<gene>
    <name evidence="3" type="ORF">CTHT_0015810</name>
</gene>
<evidence type="ECO:0000313" key="4">
    <source>
        <dbReference type="Proteomes" id="UP000008066"/>
    </source>
</evidence>
<feature type="compositionally biased region" description="Low complexity" evidence="1">
    <location>
        <begin position="418"/>
        <end position="434"/>
    </location>
</feature>
<protein>
    <recommendedName>
        <fullName evidence="2">Alpha/beta hydrolase fold-3 domain-containing protein</fullName>
    </recommendedName>
</protein>
<feature type="region of interest" description="Disordered" evidence="1">
    <location>
        <begin position="382"/>
        <end position="446"/>
    </location>
</feature>
<dbReference type="OMA" id="NMYDATY"/>
<accession>G0S232</accession>
<organism evidence="4">
    <name type="scientific">Chaetomium thermophilum (strain DSM 1495 / CBS 144.50 / IMI 039719)</name>
    <name type="common">Thermochaetoides thermophila</name>
    <dbReference type="NCBI Taxonomy" id="759272"/>
    <lineage>
        <taxon>Eukaryota</taxon>
        <taxon>Fungi</taxon>
        <taxon>Dikarya</taxon>
        <taxon>Ascomycota</taxon>
        <taxon>Pezizomycotina</taxon>
        <taxon>Sordariomycetes</taxon>
        <taxon>Sordariomycetidae</taxon>
        <taxon>Sordariales</taxon>
        <taxon>Chaetomiaceae</taxon>
        <taxon>Thermochaetoides</taxon>
    </lineage>
</organism>
<dbReference type="RefSeq" id="XP_006692084.1">
    <property type="nucleotide sequence ID" value="XM_006692021.1"/>
</dbReference>
<feature type="compositionally biased region" description="Basic and acidic residues" evidence="1">
    <location>
        <begin position="638"/>
        <end position="647"/>
    </location>
</feature>
<proteinExistence type="predicted"/>
<dbReference type="KEGG" id="cthr:CTHT_0015810"/>
<feature type="compositionally biased region" description="Basic residues" evidence="1">
    <location>
        <begin position="704"/>
        <end position="713"/>
    </location>
</feature>
<reference evidence="3 4" key="1">
    <citation type="journal article" date="2011" name="Cell">
        <title>Insight into structure and assembly of the nuclear pore complex by utilizing the genome of a eukaryotic thermophile.</title>
        <authorList>
            <person name="Amlacher S."/>
            <person name="Sarges P."/>
            <person name="Flemming D."/>
            <person name="van Noort V."/>
            <person name="Kunze R."/>
            <person name="Devos D.P."/>
            <person name="Arumugam M."/>
            <person name="Bork P."/>
            <person name="Hurt E."/>
        </authorList>
    </citation>
    <scope>NUCLEOTIDE SEQUENCE [LARGE SCALE GENOMIC DNA]</scope>
    <source>
        <strain evidence="4">DSM 1495 / CBS 144.50 / IMI 039719</strain>
    </source>
</reference>
<feature type="domain" description="Alpha/beta hydrolase fold-3" evidence="2">
    <location>
        <begin position="487"/>
        <end position="562"/>
    </location>
</feature>
<dbReference type="HOGENOM" id="CLU_003590_1_0_1"/>
<sequence>MIDHVLGRPSMRWRKYQVLGIIAFWAAYLRVAPRHGFFLRGVWRYLSKRMSVHQTFVLTLIIHYACRNLSTLLGLASPDPLSNMYEASYFRATWILTALDAGFWTAMKVRWRPLREVTSVIFSIFYLFAAELADEKVRKVRGRITVEHMRVSWNKGAASPILRTFQAIIRRLRGRAMSYRPVPILISRPPESKYSDKIKAWLYFDGPKEELLHQKNVILDIPGGGFVAMTPRCNDDRLEMWAKDLKIPILSLEYKKAPEYPYPYALNECYDAYSTLIQTKGRCIGLSGDSVPNVILTGDSAGGNLATATTLMIIESGSGPLGRLKESHDLPIPDGLILFYPALDMNISSWMSEEQLALIKDRRLRKENKLIIETKATQYPTIANTPEKVSSPVQSDTEADTTTPAPIRSDSTPTNEQATKPAPKYATTAPTKFKGITQGPPRSTDETISEATARLRALKQAQASNHYGTTPQQRPLRTQLAMSSIISYFNDRILTPEMMRAMVILYVGPHNKPDFQKDYLLSPILAPDALLAKFPKTYFITGERDPLVDDTAIFAGRLRRVKAAQMASKGQRFEYRDSDANTPGYDPRAVSEIWIVPGVSHGFGQFPALYENAYKFLEQAEGYMRKLFAEAEKRKARESGEKQWLERMRRRSKEESDDDEPHMLVLNVKKNSNIRLQDIEAAKRAAAVATAAATAASGDSTKKTPTRATRRRTSSMPGTYAYQSTSSSEADESDATARPRSASVLVKVNGKKADGQEKDKKDEQDGEKRKQKGGENGEQKVVTADGTGSDGYESDKEDNHFDVDEVLARQHKVGSEVDLLVRRMTTVVAPLTETEEEGEGEKSG</sequence>
<dbReference type="eggNOG" id="KOG4388">
    <property type="taxonomic scope" value="Eukaryota"/>
</dbReference>
<dbReference type="OrthoDB" id="5570009at2759"/>
<keyword evidence="4" id="KW-1185">Reference proteome</keyword>
<feature type="compositionally biased region" description="Polar residues" evidence="1">
    <location>
        <begin position="382"/>
        <end position="417"/>
    </location>
</feature>